<sequence>MPVTATLVAVLAVGGTFIYEKKVDASVTAYLKQGEALAMEGKFHEAIPVFEKGLSLRSEHRTLHADLEWAKQGQKIVDQLEAANEQLKQKQYGKAQSLIEQATKDAGALHAPLGEVIQKRVTHQKNTVTIAQVKHEMANKKTIEEVAPLLSKLQSIDDPSAKEATVEVQTKLVEVALAKASDYLKDKQFSSALSTVDQALSYDATNSKLLAYKKDVTKQQEEFEQQQQSRLEQAMLAAAKEDEKNRTNAVEVLSSNGSLSEWGGYSITGEVKNIATRMISMVEVFYSVYDASGQEIDQGSTYVYPFYLEPGEIGIFDSTVYGNEDGKSFKITNVTWYIE</sequence>
<dbReference type="KEGG" id="tum:CBW65_02835"/>
<evidence type="ECO:0000313" key="3">
    <source>
        <dbReference type="Proteomes" id="UP000195437"/>
    </source>
</evidence>
<name>A0A1Y0III2_9BACL</name>
<dbReference type="EMBL" id="CP021434">
    <property type="protein sequence ID" value="ARU60110.1"/>
    <property type="molecule type" value="Genomic_DNA"/>
</dbReference>
<keyword evidence="3" id="KW-1185">Reference proteome</keyword>
<dbReference type="PROSITE" id="PS50005">
    <property type="entry name" value="TPR"/>
    <property type="match status" value="1"/>
</dbReference>
<dbReference type="InterPro" id="IPR011990">
    <property type="entry name" value="TPR-like_helical_dom_sf"/>
</dbReference>
<dbReference type="InterPro" id="IPR047676">
    <property type="entry name" value="FxLYD_dom"/>
</dbReference>
<keyword evidence="1" id="KW-0802">TPR repeat</keyword>
<feature type="repeat" description="TPR" evidence="1">
    <location>
        <begin position="27"/>
        <end position="60"/>
    </location>
</feature>
<proteinExistence type="predicted"/>
<dbReference type="AlphaFoldDB" id="A0A1Y0III2"/>
<evidence type="ECO:0000313" key="2">
    <source>
        <dbReference type="EMBL" id="ARU60110.1"/>
    </source>
</evidence>
<dbReference type="InterPro" id="IPR019734">
    <property type="entry name" value="TPR_rpt"/>
</dbReference>
<dbReference type="Gene3D" id="1.25.40.10">
    <property type="entry name" value="Tetratricopeptide repeat domain"/>
    <property type="match status" value="1"/>
</dbReference>
<evidence type="ECO:0000256" key="1">
    <source>
        <dbReference type="PROSITE-ProRule" id="PRU00339"/>
    </source>
</evidence>
<gene>
    <name evidence="2" type="ORF">CBW65_02835</name>
</gene>
<dbReference type="Proteomes" id="UP000195437">
    <property type="component" value="Chromosome"/>
</dbReference>
<dbReference type="SUPFAM" id="SSF48452">
    <property type="entry name" value="TPR-like"/>
    <property type="match status" value="1"/>
</dbReference>
<evidence type="ECO:0008006" key="4">
    <source>
        <dbReference type="Google" id="ProtNLM"/>
    </source>
</evidence>
<reference evidence="3" key="1">
    <citation type="submission" date="2017-05" db="EMBL/GenBank/DDBJ databases">
        <authorList>
            <person name="Sung H."/>
        </authorList>
    </citation>
    <scope>NUCLEOTIDE SEQUENCE [LARGE SCALE GENOMIC DNA]</scope>
    <source>
        <strain evidence="3">AR23208</strain>
    </source>
</reference>
<organism evidence="2 3">
    <name type="scientific">Tumebacillus avium</name>
    <dbReference type="NCBI Taxonomy" id="1903704"/>
    <lineage>
        <taxon>Bacteria</taxon>
        <taxon>Bacillati</taxon>
        <taxon>Bacillota</taxon>
        <taxon>Bacilli</taxon>
        <taxon>Bacillales</taxon>
        <taxon>Alicyclobacillaceae</taxon>
        <taxon>Tumebacillus</taxon>
    </lineage>
</organism>
<protein>
    <recommendedName>
        <fullName evidence="4">Tetratricopeptide repeat protein</fullName>
    </recommendedName>
</protein>
<dbReference type="NCBIfam" id="NF038353">
    <property type="entry name" value="FxLYD_dom"/>
    <property type="match status" value="1"/>
</dbReference>
<accession>A0A1Y0III2</accession>
<dbReference type="SMART" id="SM00028">
    <property type="entry name" value="TPR"/>
    <property type="match status" value="2"/>
</dbReference>